<dbReference type="InterPro" id="IPR036390">
    <property type="entry name" value="WH_DNA-bd_sf"/>
</dbReference>
<dbReference type="GO" id="GO:0003677">
    <property type="term" value="F:DNA binding"/>
    <property type="evidence" value="ECO:0007669"/>
    <property type="project" value="UniProtKB-KW"/>
</dbReference>
<gene>
    <name evidence="5" type="ORF">E1809_16335</name>
</gene>
<dbReference type="GO" id="GO:0003700">
    <property type="term" value="F:DNA-binding transcription factor activity"/>
    <property type="evidence" value="ECO:0007669"/>
    <property type="project" value="InterPro"/>
</dbReference>
<dbReference type="SUPFAM" id="SSF46785">
    <property type="entry name" value="Winged helix' DNA-binding domain"/>
    <property type="match status" value="1"/>
</dbReference>
<evidence type="ECO:0000256" key="3">
    <source>
        <dbReference type="ARBA" id="ARBA00023163"/>
    </source>
</evidence>
<sequence length="156" mass="17121">MARDERTIREAAEQSAAILTAAGMPKMPARVLMALTVAEDGGLTALELGEVLGVSAAAISGAVRYLQSIAIVRRVAQPGSRRDRYEVPPNAWEAAFAHERPIYRALADLADTATAAIGNQDSTAFGRLDEMAAFYRFLDARMPEIMKEWEQQRNRK</sequence>
<organism evidence="5 6">
    <name type="scientific">Arthrobacter terricola</name>
    <dbReference type="NCBI Taxonomy" id="2547396"/>
    <lineage>
        <taxon>Bacteria</taxon>
        <taxon>Bacillati</taxon>
        <taxon>Actinomycetota</taxon>
        <taxon>Actinomycetes</taxon>
        <taxon>Micrococcales</taxon>
        <taxon>Micrococcaceae</taxon>
        <taxon>Arthrobacter</taxon>
    </lineage>
</organism>
<keyword evidence="2" id="KW-0238">DNA-binding</keyword>
<keyword evidence="1" id="KW-0805">Transcription regulation</keyword>
<dbReference type="OrthoDB" id="67158at2"/>
<dbReference type="EMBL" id="SMRU01000019">
    <property type="protein sequence ID" value="TDF93411.1"/>
    <property type="molecule type" value="Genomic_DNA"/>
</dbReference>
<dbReference type="InterPro" id="IPR036388">
    <property type="entry name" value="WH-like_DNA-bd_sf"/>
</dbReference>
<evidence type="ECO:0000313" key="5">
    <source>
        <dbReference type="EMBL" id="TDF93411.1"/>
    </source>
</evidence>
<dbReference type="PANTHER" id="PTHR38465">
    <property type="entry name" value="HTH-TYPE TRANSCRIPTIONAL REGULATOR MJ1563-RELATED"/>
    <property type="match status" value="1"/>
</dbReference>
<dbReference type="Gene3D" id="1.10.287.160">
    <property type="entry name" value="HR1 repeat"/>
    <property type="match status" value="1"/>
</dbReference>
<accession>A0A4R5KDN1</accession>
<keyword evidence="6" id="KW-1185">Reference proteome</keyword>
<keyword evidence="3" id="KW-0804">Transcription</keyword>
<evidence type="ECO:0000256" key="2">
    <source>
        <dbReference type="ARBA" id="ARBA00023125"/>
    </source>
</evidence>
<evidence type="ECO:0000256" key="1">
    <source>
        <dbReference type="ARBA" id="ARBA00023015"/>
    </source>
</evidence>
<dbReference type="Proteomes" id="UP000295511">
    <property type="component" value="Unassembled WGS sequence"/>
</dbReference>
<dbReference type="InterPro" id="IPR000835">
    <property type="entry name" value="HTH_MarR-typ"/>
</dbReference>
<dbReference type="Pfam" id="PF12802">
    <property type="entry name" value="MarR_2"/>
    <property type="match status" value="1"/>
</dbReference>
<name>A0A4R5KDN1_9MICC</name>
<dbReference type="Gene3D" id="1.10.10.10">
    <property type="entry name" value="Winged helix-like DNA-binding domain superfamily/Winged helix DNA-binding domain"/>
    <property type="match status" value="1"/>
</dbReference>
<evidence type="ECO:0000313" key="6">
    <source>
        <dbReference type="Proteomes" id="UP000295511"/>
    </source>
</evidence>
<proteinExistence type="predicted"/>
<dbReference type="PANTHER" id="PTHR38465:SF2">
    <property type="entry name" value="HTH-TYPE TRANSCRIPTIONAL REGULATOR MMPR5"/>
    <property type="match status" value="1"/>
</dbReference>
<feature type="domain" description="HTH marR-type" evidence="4">
    <location>
        <begin position="23"/>
        <end position="82"/>
    </location>
</feature>
<comment type="caution">
    <text evidence="5">The sequence shown here is derived from an EMBL/GenBank/DDBJ whole genome shotgun (WGS) entry which is preliminary data.</text>
</comment>
<dbReference type="AlphaFoldDB" id="A0A4R5KDN1"/>
<reference evidence="5 6" key="1">
    <citation type="submission" date="2019-03" db="EMBL/GenBank/DDBJ databases">
        <title>Whole genome sequence of Arthrobacter sp JH1-1.</title>
        <authorList>
            <person name="Trinh H.N."/>
        </authorList>
    </citation>
    <scope>NUCLEOTIDE SEQUENCE [LARGE SCALE GENOMIC DNA]</scope>
    <source>
        <strain evidence="5 6">JH1-1</strain>
    </source>
</reference>
<dbReference type="InterPro" id="IPR052362">
    <property type="entry name" value="HTH-GbsR_regulator"/>
</dbReference>
<protein>
    <recommendedName>
        <fullName evidence="4">HTH marR-type domain-containing protein</fullName>
    </recommendedName>
</protein>
<evidence type="ECO:0000259" key="4">
    <source>
        <dbReference type="Pfam" id="PF12802"/>
    </source>
</evidence>